<reference evidence="2" key="1">
    <citation type="journal article" date="2020" name="Stud. Mycol.">
        <title>101 Dothideomycetes genomes: a test case for predicting lifestyles and emergence of pathogens.</title>
        <authorList>
            <person name="Haridas S."/>
            <person name="Albert R."/>
            <person name="Binder M."/>
            <person name="Bloem J."/>
            <person name="Labutti K."/>
            <person name="Salamov A."/>
            <person name="Andreopoulos B."/>
            <person name="Baker S."/>
            <person name="Barry K."/>
            <person name="Bills G."/>
            <person name="Bluhm B."/>
            <person name="Cannon C."/>
            <person name="Castanera R."/>
            <person name="Culley D."/>
            <person name="Daum C."/>
            <person name="Ezra D."/>
            <person name="Gonzalez J."/>
            <person name="Henrissat B."/>
            <person name="Kuo A."/>
            <person name="Liang C."/>
            <person name="Lipzen A."/>
            <person name="Lutzoni F."/>
            <person name="Magnuson J."/>
            <person name="Mondo S."/>
            <person name="Nolan M."/>
            <person name="Ohm R."/>
            <person name="Pangilinan J."/>
            <person name="Park H.-J."/>
            <person name="Ramirez L."/>
            <person name="Alfaro M."/>
            <person name="Sun H."/>
            <person name="Tritt A."/>
            <person name="Yoshinaga Y."/>
            <person name="Zwiers L.-H."/>
            <person name="Turgeon B."/>
            <person name="Goodwin S."/>
            <person name="Spatafora J."/>
            <person name="Crous P."/>
            <person name="Grigoriev I."/>
        </authorList>
    </citation>
    <scope>NUCLEOTIDE SEQUENCE</scope>
    <source>
        <strain evidence="2">HMLAC05119</strain>
    </source>
</reference>
<dbReference type="AlphaFoldDB" id="A0A6A5QM06"/>
<feature type="transmembrane region" description="Helical" evidence="1">
    <location>
        <begin position="34"/>
        <end position="53"/>
    </location>
</feature>
<accession>A0A6A5QM06</accession>
<name>A0A6A5QM06_AMPQU</name>
<evidence type="ECO:0000313" key="2">
    <source>
        <dbReference type="EMBL" id="KAF1916382.1"/>
    </source>
</evidence>
<proteinExistence type="predicted"/>
<keyword evidence="1" id="KW-0472">Membrane</keyword>
<organism evidence="2 3">
    <name type="scientific">Ampelomyces quisqualis</name>
    <name type="common">Powdery mildew agent</name>
    <dbReference type="NCBI Taxonomy" id="50730"/>
    <lineage>
        <taxon>Eukaryota</taxon>
        <taxon>Fungi</taxon>
        <taxon>Dikarya</taxon>
        <taxon>Ascomycota</taxon>
        <taxon>Pezizomycotina</taxon>
        <taxon>Dothideomycetes</taxon>
        <taxon>Pleosporomycetidae</taxon>
        <taxon>Pleosporales</taxon>
        <taxon>Pleosporineae</taxon>
        <taxon>Phaeosphaeriaceae</taxon>
        <taxon>Ampelomyces</taxon>
    </lineage>
</organism>
<sequence>MTCSRIGTGCMTMRHKPVHDLQAYQKRPSDERSLFAIPMVIISMIWTAVTSSST</sequence>
<dbReference type="EMBL" id="ML979135">
    <property type="protein sequence ID" value="KAF1916382.1"/>
    <property type="molecule type" value="Genomic_DNA"/>
</dbReference>
<protein>
    <submittedName>
        <fullName evidence="2">Uncharacterized protein</fullName>
    </submittedName>
</protein>
<dbReference type="Proteomes" id="UP000800096">
    <property type="component" value="Unassembled WGS sequence"/>
</dbReference>
<evidence type="ECO:0000256" key="1">
    <source>
        <dbReference type="SAM" id="Phobius"/>
    </source>
</evidence>
<keyword evidence="3" id="KW-1185">Reference proteome</keyword>
<keyword evidence="1" id="KW-0812">Transmembrane</keyword>
<gene>
    <name evidence="2" type="ORF">BDU57DRAFT_516469</name>
</gene>
<keyword evidence="1" id="KW-1133">Transmembrane helix</keyword>
<evidence type="ECO:0000313" key="3">
    <source>
        <dbReference type="Proteomes" id="UP000800096"/>
    </source>
</evidence>